<evidence type="ECO:0000313" key="1">
    <source>
        <dbReference type="EMBL" id="KAG0422918.1"/>
    </source>
</evidence>
<dbReference type="Proteomes" id="UP000805193">
    <property type="component" value="Unassembled WGS sequence"/>
</dbReference>
<protein>
    <submittedName>
        <fullName evidence="1">Uncharacterized protein</fullName>
    </submittedName>
</protein>
<name>A0AC60PPF7_IXOPE</name>
<keyword evidence="2" id="KW-1185">Reference proteome</keyword>
<reference evidence="1 2" key="1">
    <citation type="journal article" date="2020" name="Cell">
        <title>Large-Scale Comparative Analyses of Tick Genomes Elucidate Their Genetic Diversity and Vector Capacities.</title>
        <authorList>
            <consortium name="Tick Genome and Microbiome Consortium (TIGMIC)"/>
            <person name="Jia N."/>
            <person name="Wang J."/>
            <person name="Shi W."/>
            <person name="Du L."/>
            <person name="Sun Y."/>
            <person name="Zhan W."/>
            <person name="Jiang J.F."/>
            <person name="Wang Q."/>
            <person name="Zhang B."/>
            <person name="Ji P."/>
            <person name="Bell-Sakyi L."/>
            <person name="Cui X.M."/>
            <person name="Yuan T.T."/>
            <person name="Jiang B.G."/>
            <person name="Yang W.F."/>
            <person name="Lam T.T."/>
            <person name="Chang Q.C."/>
            <person name="Ding S.J."/>
            <person name="Wang X.J."/>
            <person name="Zhu J.G."/>
            <person name="Ruan X.D."/>
            <person name="Zhao L."/>
            <person name="Wei J.T."/>
            <person name="Ye R.Z."/>
            <person name="Que T.C."/>
            <person name="Du C.H."/>
            <person name="Zhou Y.H."/>
            <person name="Cheng J.X."/>
            <person name="Dai P.F."/>
            <person name="Guo W.B."/>
            <person name="Han X.H."/>
            <person name="Huang E.J."/>
            <person name="Li L.F."/>
            <person name="Wei W."/>
            <person name="Gao Y.C."/>
            <person name="Liu J.Z."/>
            <person name="Shao H.Z."/>
            <person name="Wang X."/>
            <person name="Wang C.C."/>
            <person name="Yang T.C."/>
            <person name="Huo Q.B."/>
            <person name="Li W."/>
            <person name="Chen H.Y."/>
            <person name="Chen S.E."/>
            <person name="Zhou L.G."/>
            <person name="Ni X.B."/>
            <person name="Tian J.H."/>
            <person name="Sheng Y."/>
            <person name="Liu T."/>
            <person name="Pan Y.S."/>
            <person name="Xia L.Y."/>
            <person name="Li J."/>
            <person name="Zhao F."/>
            <person name="Cao W.C."/>
        </authorList>
    </citation>
    <scope>NUCLEOTIDE SEQUENCE [LARGE SCALE GENOMIC DNA]</scope>
    <source>
        <strain evidence="1">Iper-2018</strain>
    </source>
</reference>
<sequence length="110" mass="13091">MSLWPANIPEAKTSPRESVTRTVKHDNVTLDAIRLKVHRKYFKMEIPTLDNILDAVDEDDELPNVSKTTLWRLLKDIGFTFEKRKRRLALIECRDIVAWRRRCLRAIREF</sequence>
<dbReference type="EMBL" id="JABSTQ010010164">
    <property type="protein sequence ID" value="KAG0422918.1"/>
    <property type="molecule type" value="Genomic_DNA"/>
</dbReference>
<organism evidence="1 2">
    <name type="scientific">Ixodes persulcatus</name>
    <name type="common">Taiga tick</name>
    <dbReference type="NCBI Taxonomy" id="34615"/>
    <lineage>
        <taxon>Eukaryota</taxon>
        <taxon>Metazoa</taxon>
        <taxon>Ecdysozoa</taxon>
        <taxon>Arthropoda</taxon>
        <taxon>Chelicerata</taxon>
        <taxon>Arachnida</taxon>
        <taxon>Acari</taxon>
        <taxon>Parasitiformes</taxon>
        <taxon>Ixodida</taxon>
        <taxon>Ixodoidea</taxon>
        <taxon>Ixodidae</taxon>
        <taxon>Ixodinae</taxon>
        <taxon>Ixodes</taxon>
    </lineage>
</organism>
<comment type="caution">
    <text evidence="1">The sequence shown here is derived from an EMBL/GenBank/DDBJ whole genome shotgun (WGS) entry which is preliminary data.</text>
</comment>
<evidence type="ECO:0000313" key="2">
    <source>
        <dbReference type="Proteomes" id="UP000805193"/>
    </source>
</evidence>
<proteinExistence type="predicted"/>
<accession>A0AC60PPF7</accession>
<gene>
    <name evidence="1" type="ORF">HPB47_001290</name>
</gene>